<reference evidence="2 3" key="1">
    <citation type="journal article" date="2011" name="Nature">
        <title>A high-resolution map of human evolutionary constraint using 29 mammals.</title>
        <authorList>
            <person name="Lindblad-Toh K."/>
            <person name="Garber M."/>
            <person name="Zuk O."/>
            <person name="Lin M.F."/>
            <person name="Parker B.J."/>
            <person name="Washietl S."/>
            <person name="Kheradpour P."/>
            <person name="Ernst J."/>
            <person name="Jordan G."/>
            <person name="Mauceli E."/>
            <person name="Ward L.D."/>
            <person name="Lowe C.B."/>
            <person name="Holloway A.K."/>
            <person name="Clamp M."/>
            <person name="Gnerre S."/>
            <person name="Alfoldi J."/>
            <person name="Beal K."/>
            <person name="Chang J."/>
            <person name="Clawson H."/>
            <person name="Cuff J."/>
            <person name="Di Palma F."/>
            <person name="Fitzgerald S."/>
            <person name="Flicek P."/>
            <person name="Guttman M."/>
            <person name="Hubisz M.J."/>
            <person name="Jaffe D.B."/>
            <person name="Jungreis I."/>
            <person name="Kent W.J."/>
            <person name="Kostka D."/>
            <person name="Lara M."/>
            <person name="Martins A.L."/>
            <person name="Massingham T."/>
            <person name="Moltke I."/>
            <person name="Raney B.J."/>
            <person name="Rasmussen M.D."/>
            <person name="Robinson J."/>
            <person name="Stark A."/>
            <person name="Vilella A.J."/>
            <person name="Wen J."/>
            <person name="Xie X."/>
            <person name="Zody M.C."/>
            <person name="Baldwin J."/>
            <person name="Bloom T."/>
            <person name="Chin C.W."/>
            <person name="Heiman D."/>
            <person name="Nicol R."/>
            <person name="Nusbaum C."/>
            <person name="Young S."/>
            <person name="Wilkinson J."/>
            <person name="Worley K.C."/>
            <person name="Kovar C.L."/>
            <person name="Muzny D.M."/>
            <person name="Gibbs R.A."/>
            <person name="Cree A."/>
            <person name="Dihn H.H."/>
            <person name="Fowler G."/>
            <person name="Jhangiani S."/>
            <person name="Joshi V."/>
            <person name="Lee S."/>
            <person name="Lewis L.R."/>
            <person name="Nazareth L.V."/>
            <person name="Okwuonu G."/>
            <person name="Santibanez J."/>
            <person name="Warren W.C."/>
            <person name="Mardis E.R."/>
            <person name="Weinstock G.M."/>
            <person name="Wilson R.K."/>
            <person name="Delehaunty K."/>
            <person name="Dooling D."/>
            <person name="Fronik C."/>
            <person name="Fulton L."/>
            <person name="Fulton B."/>
            <person name="Graves T."/>
            <person name="Minx P."/>
            <person name="Sodergren E."/>
            <person name="Birney E."/>
            <person name="Margulies E.H."/>
            <person name="Herrero J."/>
            <person name="Green E.D."/>
            <person name="Haussler D."/>
            <person name="Siepel A."/>
            <person name="Goldman N."/>
            <person name="Pollard K.S."/>
            <person name="Pedersen J.S."/>
            <person name="Lander E.S."/>
            <person name="Kellis M."/>
        </authorList>
    </citation>
    <scope>NUCLEOTIDE SEQUENCE [LARGE SCALE GENOMIC DNA]</scope>
</reference>
<feature type="compositionally biased region" description="Pro residues" evidence="1">
    <location>
        <begin position="322"/>
        <end position="348"/>
    </location>
</feature>
<organism evidence="2 3">
    <name type="scientific">Myotis lucifugus</name>
    <name type="common">Little brown bat</name>
    <dbReference type="NCBI Taxonomy" id="59463"/>
    <lineage>
        <taxon>Eukaryota</taxon>
        <taxon>Metazoa</taxon>
        <taxon>Chordata</taxon>
        <taxon>Craniata</taxon>
        <taxon>Vertebrata</taxon>
        <taxon>Euteleostomi</taxon>
        <taxon>Mammalia</taxon>
        <taxon>Eutheria</taxon>
        <taxon>Laurasiatheria</taxon>
        <taxon>Chiroptera</taxon>
        <taxon>Yangochiroptera</taxon>
        <taxon>Vespertilionidae</taxon>
        <taxon>Myotis</taxon>
    </lineage>
</organism>
<dbReference type="GO" id="GO:0005783">
    <property type="term" value="C:endoplasmic reticulum"/>
    <property type="evidence" value="ECO:0007669"/>
    <property type="project" value="Ensembl"/>
</dbReference>
<dbReference type="EMBL" id="AAPE02023825">
    <property type="status" value="NOT_ANNOTATED_CDS"/>
    <property type="molecule type" value="Genomic_DNA"/>
</dbReference>
<dbReference type="STRING" id="59463.ENSMLUP00000017541"/>
<reference evidence="2" key="2">
    <citation type="submission" date="2025-08" db="UniProtKB">
        <authorList>
            <consortium name="Ensembl"/>
        </authorList>
    </citation>
    <scope>IDENTIFICATION</scope>
</reference>
<evidence type="ECO:0000313" key="3">
    <source>
        <dbReference type="Proteomes" id="UP000001074"/>
    </source>
</evidence>
<sequence length="391" mass="41779">ASSAFFPSGRRVQNVHTGLDLAVPQHQEVRGKMMSGHVEYQILVVTRLAAFKSAKHKPEDVVQFLAQPWPGSRSEIFGSSYSMLPRTTCPPTPSLALHSGASLLNPRRAFFCHPFTCLSVHPSIRPSVHPLFFLFRGRAWPRRQGRSTGVPNCAAHGPGFTFLEPKITVVGPGPALPGPSLLQSLLSREQGQAVEPEILFPGWVLSSKKPKKCPKVAAKPRPSPRLTLFDEEVDPDAGLFSPSRKLSAGGSAEDAPPRDPLKLFDDPDLGGAVPLGDPLLLPAAPASGGPAPRLGYGEAAEELFRVEEDLDQILNLGAETKPQPPPKPKPPVAAKPAPPRKPAAPPRAGPSEAAAGPPPPPPQQIQAMDEMDILQYIRDHDAPGQAAPSLF</sequence>
<dbReference type="InParanoid" id="G1Q1F8"/>
<protein>
    <submittedName>
        <fullName evidence="2">HCLS1 binding protein 3</fullName>
    </submittedName>
</protein>
<dbReference type="InterPro" id="IPR039701">
    <property type="entry name" value="HS1BP3"/>
</dbReference>
<gene>
    <name evidence="2" type="primary">HS1BP3</name>
</gene>
<accession>G1Q1F8</accession>
<dbReference type="eggNOG" id="ENOG502QSUW">
    <property type="taxonomic scope" value="Eukaryota"/>
</dbReference>
<feature type="region of interest" description="Disordered" evidence="1">
    <location>
        <begin position="317"/>
        <end position="371"/>
    </location>
</feature>
<dbReference type="FunCoup" id="G1Q1F8">
    <property type="interactions" value="887"/>
</dbReference>
<dbReference type="HOGENOM" id="CLU_057345_1_0_1"/>
<dbReference type="PANTHER" id="PTHR14431:SF1">
    <property type="entry name" value="HCLS1-BINDING PROTEIN 3"/>
    <property type="match status" value="1"/>
</dbReference>
<proteinExistence type="predicted"/>
<dbReference type="Ensembl" id="ENSMLUT00000022822.1">
    <property type="protein sequence ID" value="ENSMLUP00000017541.1"/>
    <property type="gene ID" value="ENSMLUG00000022201.1"/>
</dbReference>
<dbReference type="OMA" id="NRIQTMN"/>
<dbReference type="GeneTree" id="ENSGT00390000013092"/>
<dbReference type="EMBL" id="AAPE02023827">
    <property type="status" value="NOT_ANNOTATED_CDS"/>
    <property type="molecule type" value="Genomic_DNA"/>
</dbReference>
<dbReference type="EMBL" id="AAPE02023826">
    <property type="status" value="NOT_ANNOTATED_CDS"/>
    <property type="molecule type" value="Genomic_DNA"/>
</dbReference>
<name>G1Q1F8_MYOLU</name>
<dbReference type="GO" id="GO:0042981">
    <property type="term" value="P:regulation of apoptotic process"/>
    <property type="evidence" value="ECO:0007669"/>
    <property type="project" value="Ensembl"/>
</dbReference>
<feature type="region of interest" description="Disordered" evidence="1">
    <location>
        <begin position="211"/>
        <end position="230"/>
    </location>
</feature>
<evidence type="ECO:0000313" key="2">
    <source>
        <dbReference type="Ensembl" id="ENSMLUP00000017541.1"/>
    </source>
</evidence>
<dbReference type="GO" id="GO:0005739">
    <property type="term" value="C:mitochondrion"/>
    <property type="evidence" value="ECO:0007669"/>
    <property type="project" value="Ensembl"/>
</dbReference>
<feature type="region of interest" description="Disordered" evidence="1">
    <location>
        <begin position="240"/>
        <end position="269"/>
    </location>
</feature>
<keyword evidence="3" id="KW-1185">Reference proteome</keyword>
<dbReference type="Proteomes" id="UP000001074">
    <property type="component" value="Unassembled WGS sequence"/>
</dbReference>
<evidence type="ECO:0000256" key="1">
    <source>
        <dbReference type="SAM" id="MobiDB-lite"/>
    </source>
</evidence>
<dbReference type="EMBL" id="AAPE02023828">
    <property type="status" value="NOT_ANNOTATED_CDS"/>
    <property type="molecule type" value="Genomic_DNA"/>
</dbReference>
<dbReference type="PANTHER" id="PTHR14431">
    <property type="entry name" value="HCLS1-BINDING PROTEIN 3"/>
    <property type="match status" value="1"/>
</dbReference>
<feature type="compositionally biased region" description="Basic and acidic residues" evidence="1">
    <location>
        <begin position="255"/>
        <end position="265"/>
    </location>
</feature>
<dbReference type="AlphaFoldDB" id="G1Q1F8"/>
<reference evidence="2" key="3">
    <citation type="submission" date="2025-09" db="UniProtKB">
        <authorList>
            <consortium name="Ensembl"/>
        </authorList>
    </citation>
    <scope>IDENTIFICATION</scope>
</reference>